<sequence length="82" mass="9366">MARPVKIRNLNPSLSYRRSRCAAKETNSVQRKLRKLQSIIPGREDYAGDRSVEALLTRTAYYISLLELQVDVLKSLSHLHGL</sequence>
<keyword evidence="2" id="KW-0804">Transcription</keyword>
<evidence type="ECO:0000256" key="2">
    <source>
        <dbReference type="ARBA" id="ARBA00023163"/>
    </source>
</evidence>
<evidence type="ECO:0000256" key="1">
    <source>
        <dbReference type="ARBA" id="ARBA00023015"/>
    </source>
</evidence>
<accession>A0AAQ3JT42</accession>
<organism evidence="3 4">
    <name type="scientific">Canna indica</name>
    <name type="common">Indian-shot</name>
    <dbReference type="NCBI Taxonomy" id="4628"/>
    <lineage>
        <taxon>Eukaryota</taxon>
        <taxon>Viridiplantae</taxon>
        <taxon>Streptophyta</taxon>
        <taxon>Embryophyta</taxon>
        <taxon>Tracheophyta</taxon>
        <taxon>Spermatophyta</taxon>
        <taxon>Magnoliopsida</taxon>
        <taxon>Liliopsida</taxon>
        <taxon>Zingiberales</taxon>
        <taxon>Cannaceae</taxon>
        <taxon>Canna</taxon>
    </lineage>
</organism>
<evidence type="ECO:0000313" key="3">
    <source>
        <dbReference type="EMBL" id="WOK95038.1"/>
    </source>
</evidence>
<dbReference type="PANTHER" id="PTHR33124">
    <property type="entry name" value="TRANSCRIPTION FACTOR IBH1-LIKE 1"/>
    <property type="match status" value="1"/>
</dbReference>
<name>A0AAQ3JT42_9LILI</name>
<proteinExistence type="predicted"/>
<dbReference type="PANTHER" id="PTHR33124:SF9">
    <property type="entry name" value="TRANSCRIPTION FACTOR"/>
    <property type="match status" value="1"/>
</dbReference>
<reference evidence="3 4" key="1">
    <citation type="submission" date="2023-10" db="EMBL/GenBank/DDBJ databases">
        <title>Chromosome-scale genome assembly provides insights into flower coloration mechanisms of Canna indica.</title>
        <authorList>
            <person name="Li C."/>
        </authorList>
    </citation>
    <scope>NUCLEOTIDE SEQUENCE [LARGE SCALE GENOMIC DNA]</scope>
    <source>
        <tissue evidence="3">Flower</tissue>
    </source>
</reference>
<keyword evidence="1" id="KW-0805">Transcription regulation</keyword>
<evidence type="ECO:0000313" key="4">
    <source>
        <dbReference type="Proteomes" id="UP001327560"/>
    </source>
</evidence>
<dbReference type="AlphaFoldDB" id="A0AAQ3JT42"/>
<dbReference type="EMBL" id="CP136890">
    <property type="protein sequence ID" value="WOK95038.1"/>
    <property type="molecule type" value="Genomic_DNA"/>
</dbReference>
<gene>
    <name evidence="3" type="ORF">Cni_G03743</name>
</gene>
<keyword evidence="4" id="KW-1185">Reference proteome</keyword>
<dbReference type="GO" id="GO:0006355">
    <property type="term" value="P:regulation of DNA-templated transcription"/>
    <property type="evidence" value="ECO:0007669"/>
    <property type="project" value="InterPro"/>
</dbReference>
<protein>
    <recommendedName>
        <fullName evidence="5">BHLH domain-containing protein</fullName>
    </recommendedName>
</protein>
<dbReference type="Proteomes" id="UP001327560">
    <property type="component" value="Chromosome 1"/>
</dbReference>
<evidence type="ECO:0008006" key="5">
    <source>
        <dbReference type="Google" id="ProtNLM"/>
    </source>
</evidence>
<dbReference type="InterPro" id="IPR044660">
    <property type="entry name" value="IBH1-like"/>
</dbReference>